<dbReference type="Pfam" id="PF03466">
    <property type="entry name" value="LysR_substrate"/>
    <property type="match status" value="1"/>
</dbReference>
<dbReference type="Proteomes" id="UP000214666">
    <property type="component" value="Chromosome"/>
</dbReference>
<accession>A0A222WQS7</accession>
<feature type="domain" description="HTH lysR-type" evidence="5">
    <location>
        <begin position="1"/>
        <end position="58"/>
    </location>
</feature>
<dbReference type="InterPro" id="IPR005119">
    <property type="entry name" value="LysR_subst-bd"/>
</dbReference>
<proteinExistence type="inferred from homology"/>
<dbReference type="EMBL" id="CP020028">
    <property type="protein sequence ID" value="ASR48960.1"/>
    <property type="molecule type" value="Genomic_DNA"/>
</dbReference>
<dbReference type="PRINTS" id="PR00039">
    <property type="entry name" value="HTHLYSR"/>
</dbReference>
<dbReference type="CDD" id="cd05466">
    <property type="entry name" value="PBP2_LTTR_substrate"/>
    <property type="match status" value="1"/>
</dbReference>
<dbReference type="SUPFAM" id="SSF53850">
    <property type="entry name" value="Periplasmic binding protein-like II"/>
    <property type="match status" value="1"/>
</dbReference>
<dbReference type="RefSeq" id="WP_094156235.1">
    <property type="nucleotide sequence ID" value="NZ_CP020028.1"/>
</dbReference>
<reference evidence="6 7" key="1">
    <citation type="submission" date="2017-03" db="EMBL/GenBank/DDBJ databases">
        <title>Complete genome sequence of Paenibacillus Kribbensis producing bioflocculants.</title>
        <authorList>
            <person name="Lee H.-G."/>
            <person name="Oh H.-M."/>
        </authorList>
    </citation>
    <scope>NUCLEOTIDE SEQUENCE [LARGE SCALE GENOMIC DNA]</scope>
    <source>
        <strain evidence="6 7">AM49</strain>
    </source>
</reference>
<evidence type="ECO:0000256" key="3">
    <source>
        <dbReference type="ARBA" id="ARBA00023125"/>
    </source>
</evidence>
<dbReference type="STRING" id="172713.GCA_001705305_03269"/>
<dbReference type="Gene3D" id="3.40.190.290">
    <property type="match status" value="1"/>
</dbReference>
<dbReference type="InterPro" id="IPR000847">
    <property type="entry name" value="LysR_HTH_N"/>
</dbReference>
<comment type="similarity">
    <text evidence="1">Belongs to the LysR transcriptional regulatory family.</text>
</comment>
<dbReference type="Gene3D" id="1.10.10.10">
    <property type="entry name" value="Winged helix-like DNA-binding domain superfamily/Winged helix DNA-binding domain"/>
    <property type="match status" value="1"/>
</dbReference>
<dbReference type="KEGG" id="pkb:B4V02_20780"/>
<evidence type="ECO:0000256" key="1">
    <source>
        <dbReference type="ARBA" id="ARBA00009437"/>
    </source>
</evidence>
<gene>
    <name evidence="6" type="ORF">B4V02_20780</name>
</gene>
<organism evidence="6 7">
    <name type="scientific">Paenibacillus kribbensis</name>
    <dbReference type="NCBI Taxonomy" id="172713"/>
    <lineage>
        <taxon>Bacteria</taxon>
        <taxon>Bacillati</taxon>
        <taxon>Bacillota</taxon>
        <taxon>Bacilli</taxon>
        <taxon>Bacillales</taxon>
        <taxon>Paenibacillaceae</taxon>
        <taxon>Paenibacillus</taxon>
    </lineage>
</organism>
<dbReference type="InterPro" id="IPR036388">
    <property type="entry name" value="WH-like_DNA-bd_sf"/>
</dbReference>
<dbReference type="InterPro" id="IPR036390">
    <property type="entry name" value="WH_DNA-bd_sf"/>
</dbReference>
<protein>
    <submittedName>
        <fullName evidence="6">LysR family transcriptional regulator</fullName>
    </submittedName>
</protein>
<evidence type="ECO:0000256" key="4">
    <source>
        <dbReference type="ARBA" id="ARBA00023163"/>
    </source>
</evidence>
<dbReference type="AlphaFoldDB" id="A0A222WQS7"/>
<evidence type="ECO:0000313" key="7">
    <source>
        <dbReference type="Proteomes" id="UP000214666"/>
    </source>
</evidence>
<dbReference type="FunFam" id="1.10.10.10:FF:000001">
    <property type="entry name" value="LysR family transcriptional regulator"/>
    <property type="match status" value="1"/>
</dbReference>
<dbReference type="InterPro" id="IPR050950">
    <property type="entry name" value="HTH-type_LysR_regulators"/>
</dbReference>
<dbReference type="GO" id="GO:0003677">
    <property type="term" value="F:DNA binding"/>
    <property type="evidence" value="ECO:0007669"/>
    <property type="project" value="UniProtKB-KW"/>
</dbReference>
<dbReference type="GO" id="GO:0005829">
    <property type="term" value="C:cytosol"/>
    <property type="evidence" value="ECO:0007669"/>
    <property type="project" value="TreeGrafter"/>
</dbReference>
<keyword evidence="7" id="KW-1185">Reference proteome</keyword>
<keyword evidence="4" id="KW-0804">Transcription</keyword>
<dbReference type="OrthoDB" id="9803735at2"/>
<dbReference type="Pfam" id="PF00126">
    <property type="entry name" value="HTH_1"/>
    <property type="match status" value="1"/>
</dbReference>
<keyword evidence="2" id="KW-0805">Transcription regulation</keyword>
<evidence type="ECO:0000259" key="5">
    <source>
        <dbReference type="PROSITE" id="PS50931"/>
    </source>
</evidence>
<dbReference type="PANTHER" id="PTHR30419">
    <property type="entry name" value="HTH-TYPE TRANSCRIPTIONAL REGULATOR YBHD"/>
    <property type="match status" value="1"/>
</dbReference>
<keyword evidence="3" id="KW-0238">DNA-binding</keyword>
<sequence length="288" mass="32430">MEHRLLTYFLMVCEELHFTRAAERLSISQPTLSHQIQLLEHQLGMPLFTRIGKKVYLSEAGHILRSHALNAFHELDQARAAIEELRGMKRGRLRIGCAGNHLLLPAIAAFHRQYPEIELSVQELATEEVKKELLTNRIDLGIVYLPLDHEQLESIELFEDELQLVVAAGHPLAAADTVPLAELQAHPFAMLQPKFLVRQFFNQYCESAGFHVKPILELSTLESLLQVAITGVGAAVLPRSYLQTVNLPAITKISLRDPAPTRKIGLVYRKTSYLSTAMKTFITQITVQ</sequence>
<evidence type="ECO:0000313" key="6">
    <source>
        <dbReference type="EMBL" id="ASR48960.1"/>
    </source>
</evidence>
<dbReference type="PROSITE" id="PS50931">
    <property type="entry name" value="HTH_LYSR"/>
    <property type="match status" value="1"/>
</dbReference>
<evidence type="ECO:0000256" key="2">
    <source>
        <dbReference type="ARBA" id="ARBA00023015"/>
    </source>
</evidence>
<dbReference type="SUPFAM" id="SSF46785">
    <property type="entry name" value="Winged helix' DNA-binding domain"/>
    <property type="match status" value="1"/>
</dbReference>
<dbReference type="GO" id="GO:0003700">
    <property type="term" value="F:DNA-binding transcription factor activity"/>
    <property type="evidence" value="ECO:0007669"/>
    <property type="project" value="InterPro"/>
</dbReference>
<name>A0A222WQS7_9BACL</name>